<proteinExistence type="predicted"/>
<protein>
    <recommendedName>
        <fullName evidence="1">TfoX N-terminal domain-containing protein</fullName>
    </recommendedName>
</protein>
<reference evidence="2 3" key="1">
    <citation type="submission" date="2018-12" db="EMBL/GenBank/DDBJ databases">
        <authorList>
            <person name="Criscuolo A."/>
        </authorList>
    </citation>
    <scope>NUCLEOTIDE SEQUENCE [LARGE SCALE GENOMIC DNA]</scope>
    <source>
        <strain evidence="2">ACIP1116281</strain>
    </source>
</reference>
<name>A0A3S5D3P0_9HYPH</name>
<dbReference type="Pfam" id="PF04993">
    <property type="entry name" value="TfoX_N"/>
    <property type="match status" value="1"/>
</dbReference>
<dbReference type="SUPFAM" id="SSF159894">
    <property type="entry name" value="YgaC/TfoX-N like"/>
    <property type="match status" value="1"/>
</dbReference>
<organism evidence="2 3">
    <name type="scientific">Devosia equisanguinis</name>
    <dbReference type="NCBI Taxonomy" id="2490941"/>
    <lineage>
        <taxon>Bacteria</taxon>
        <taxon>Pseudomonadati</taxon>
        <taxon>Pseudomonadota</taxon>
        <taxon>Alphaproteobacteria</taxon>
        <taxon>Hyphomicrobiales</taxon>
        <taxon>Devosiaceae</taxon>
        <taxon>Devosia</taxon>
    </lineage>
</organism>
<dbReference type="InterPro" id="IPR007076">
    <property type="entry name" value="TfoX_N"/>
</dbReference>
<keyword evidence="3" id="KW-1185">Reference proteome</keyword>
<sequence length="111" mass="12087">MSMASEDLAERIRNVMPPRLVYGEKKMFGGRAFMMNGNMLVCPTKEGALIVRVGQSAMEEALARPGAEVMVMNGRSMRDFVVLPGDAIEDDDALAGWLQLAQAFVATLPPK</sequence>
<accession>A0A3S5D3P0</accession>
<dbReference type="AlphaFoldDB" id="A0A3S5D3P0"/>
<evidence type="ECO:0000313" key="3">
    <source>
        <dbReference type="Proteomes" id="UP000268844"/>
    </source>
</evidence>
<evidence type="ECO:0000313" key="2">
    <source>
        <dbReference type="EMBL" id="VDS06505.1"/>
    </source>
</evidence>
<evidence type="ECO:0000259" key="1">
    <source>
        <dbReference type="Pfam" id="PF04993"/>
    </source>
</evidence>
<dbReference type="RefSeq" id="WP_206437886.1">
    <property type="nucleotide sequence ID" value="NZ_JBHTMH010000001.1"/>
</dbReference>
<dbReference type="EMBL" id="UZWD01000049">
    <property type="protein sequence ID" value="VDS06505.1"/>
    <property type="molecule type" value="Genomic_DNA"/>
</dbReference>
<gene>
    <name evidence="2" type="ORF">DEVEQU_03669</name>
</gene>
<feature type="domain" description="TfoX N-terminal" evidence="1">
    <location>
        <begin position="24"/>
        <end position="103"/>
    </location>
</feature>
<dbReference type="Proteomes" id="UP000268844">
    <property type="component" value="Unassembled WGS sequence"/>
</dbReference>
<dbReference type="Gene3D" id="3.30.1460.30">
    <property type="entry name" value="YgaC/TfoX-N like chaperone"/>
    <property type="match status" value="1"/>
</dbReference>